<dbReference type="PANTHER" id="PTHR43285">
    <property type="entry name" value="ANTHRANILATE PHOSPHORIBOSYLTRANSFERASE"/>
    <property type="match status" value="1"/>
</dbReference>
<dbReference type="Gene3D" id="1.20.970.10">
    <property type="entry name" value="Transferase, Pyrimidine Nucleoside Phosphorylase, Chain C"/>
    <property type="match status" value="1"/>
</dbReference>
<dbReference type="Gene3D" id="3.40.1030.10">
    <property type="entry name" value="Nucleoside phosphorylase/phosphoribosyltransferase catalytic domain"/>
    <property type="match status" value="1"/>
</dbReference>
<dbReference type="InterPro" id="IPR000312">
    <property type="entry name" value="Glycosyl_Trfase_fam3"/>
</dbReference>
<protein>
    <submittedName>
        <fullName evidence="7">Anthranilate phosphoribosyltransferase</fullName>
    </submittedName>
</protein>
<dbReference type="PANTHER" id="PTHR43285:SF2">
    <property type="entry name" value="ANTHRANILATE PHOSPHORIBOSYLTRANSFERASE"/>
    <property type="match status" value="1"/>
</dbReference>
<dbReference type="Proteomes" id="UP001596233">
    <property type="component" value="Unassembled WGS sequence"/>
</dbReference>
<name>A0ABW1V752_9BACL</name>
<keyword evidence="3" id="KW-0822">Tryptophan biosynthesis</keyword>
<evidence type="ECO:0000259" key="5">
    <source>
        <dbReference type="Pfam" id="PF00591"/>
    </source>
</evidence>
<keyword evidence="4" id="KW-0057">Aromatic amino acid biosynthesis</keyword>
<keyword evidence="8" id="KW-1185">Reference proteome</keyword>
<keyword evidence="3" id="KW-0028">Amino-acid biosynthesis</keyword>
<sequence length="351" mass="39165">MMFIKLLKEVGRGKRGARDLTYEEALEAADWILSGKATPVQIGAFFVAQRIKMESVSELKAFVDASRALAYRAPIQQGIDCSGPYDGRKKSFYASLATAFVLAEAGLPVTLHGSATLPPKRGITLHDMLLAMGADLERLPKERVIELARLTGVLVVPAESWFPPLANLRSIREELDMRTILNTVEKLMDYSCSPYLVFGVFHNTVFNRMSELLQHLDYKQALIVQGVEGSEDLFIDRPTRVFAVEPGKAELNVIDPELYGLETALPEQGCWTAEEQVRVTEEVLQGAGHAAYSNQVLLNAAMRLYAAKRVDSIEQGLYVCKPIIENGSAWKLYEKWKQALLNEEPKLEPKH</sequence>
<dbReference type="Pfam" id="PF00591">
    <property type="entry name" value="Glycos_transf_3"/>
    <property type="match status" value="1"/>
</dbReference>
<dbReference type="EMBL" id="JBHSTE010000004">
    <property type="protein sequence ID" value="MFC6333428.1"/>
    <property type="molecule type" value="Genomic_DNA"/>
</dbReference>
<dbReference type="SUPFAM" id="SSF52418">
    <property type="entry name" value="Nucleoside phosphorylase/phosphoribosyltransferase catalytic domain"/>
    <property type="match status" value="1"/>
</dbReference>
<proteinExistence type="predicted"/>
<feature type="domain" description="Glycosyl transferase family 3" evidence="5">
    <location>
        <begin position="89"/>
        <end position="329"/>
    </location>
</feature>
<keyword evidence="2" id="KW-0808">Transferase</keyword>
<dbReference type="InterPro" id="IPR035902">
    <property type="entry name" value="Nuc_phospho_transferase"/>
</dbReference>
<evidence type="ECO:0000256" key="2">
    <source>
        <dbReference type="ARBA" id="ARBA00022679"/>
    </source>
</evidence>
<dbReference type="GO" id="GO:0016757">
    <property type="term" value="F:glycosyltransferase activity"/>
    <property type="evidence" value="ECO:0007669"/>
    <property type="project" value="UniProtKB-KW"/>
</dbReference>
<dbReference type="RefSeq" id="WP_379235887.1">
    <property type="nucleotide sequence ID" value="NZ_JBHSTE010000004.1"/>
</dbReference>
<dbReference type="Pfam" id="PF02885">
    <property type="entry name" value="Glycos_trans_3N"/>
    <property type="match status" value="1"/>
</dbReference>
<reference evidence="8" key="1">
    <citation type="journal article" date="2019" name="Int. J. Syst. Evol. Microbiol.">
        <title>The Global Catalogue of Microorganisms (GCM) 10K type strain sequencing project: providing services to taxonomists for standard genome sequencing and annotation.</title>
        <authorList>
            <consortium name="The Broad Institute Genomics Platform"/>
            <consortium name="The Broad Institute Genome Sequencing Center for Infectious Disease"/>
            <person name="Wu L."/>
            <person name="Ma J."/>
        </authorList>
    </citation>
    <scope>NUCLEOTIDE SEQUENCE [LARGE SCALE GENOMIC DNA]</scope>
    <source>
        <strain evidence="8">PCU 280</strain>
    </source>
</reference>
<feature type="domain" description="Glycosyl transferase family 3 N-terminal" evidence="6">
    <location>
        <begin position="6"/>
        <end position="69"/>
    </location>
</feature>
<evidence type="ECO:0000259" key="6">
    <source>
        <dbReference type="Pfam" id="PF02885"/>
    </source>
</evidence>
<evidence type="ECO:0000256" key="4">
    <source>
        <dbReference type="ARBA" id="ARBA00023141"/>
    </source>
</evidence>
<accession>A0ABW1V752</accession>
<evidence type="ECO:0000256" key="1">
    <source>
        <dbReference type="ARBA" id="ARBA00022676"/>
    </source>
</evidence>
<dbReference type="InterPro" id="IPR036320">
    <property type="entry name" value="Glycosyl_Trfase_fam3_N_dom_sf"/>
</dbReference>
<evidence type="ECO:0000313" key="7">
    <source>
        <dbReference type="EMBL" id="MFC6333428.1"/>
    </source>
</evidence>
<keyword evidence="1 7" id="KW-0328">Glycosyltransferase</keyword>
<dbReference type="InterPro" id="IPR005940">
    <property type="entry name" value="Anthranilate_Pribosyl_Tfrase"/>
</dbReference>
<dbReference type="InterPro" id="IPR017459">
    <property type="entry name" value="Glycosyl_Trfase_fam3_N_dom"/>
</dbReference>
<gene>
    <name evidence="7" type="ORF">ACFP56_12435</name>
</gene>
<evidence type="ECO:0000256" key="3">
    <source>
        <dbReference type="ARBA" id="ARBA00022822"/>
    </source>
</evidence>
<organism evidence="7 8">
    <name type="scientific">Paenibacillus septentrionalis</name>
    <dbReference type="NCBI Taxonomy" id="429342"/>
    <lineage>
        <taxon>Bacteria</taxon>
        <taxon>Bacillati</taxon>
        <taxon>Bacillota</taxon>
        <taxon>Bacilli</taxon>
        <taxon>Bacillales</taxon>
        <taxon>Paenibacillaceae</taxon>
        <taxon>Paenibacillus</taxon>
    </lineage>
</organism>
<comment type="caution">
    <text evidence="7">The sequence shown here is derived from an EMBL/GenBank/DDBJ whole genome shotgun (WGS) entry which is preliminary data.</text>
</comment>
<dbReference type="SUPFAM" id="SSF47648">
    <property type="entry name" value="Nucleoside phosphorylase/phosphoribosyltransferase N-terminal domain"/>
    <property type="match status" value="1"/>
</dbReference>
<evidence type="ECO:0000313" key="8">
    <source>
        <dbReference type="Proteomes" id="UP001596233"/>
    </source>
</evidence>